<evidence type="ECO:0000256" key="4">
    <source>
        <dbReference type="ARBA" id="ARBA00022723"/>
    </source>
</evidence>
<dbReference type="SFLD" id="SFLDS00005">
    <property type="entry name" value="Isoprenoid_Synthase_Type_I"/>
    <property type="match status" value="1"/>
</dbReference>
<keyword evidence="8" id="KW-1185">Reference proteome</keyword>
<evidence type="ECO:0000313" key="7">
    <source>
        <dbReference type="EMBL" id="WPX97593.1"/>
    </source>
</evidence>
<dbReference type="InterPro" id="IPR033749">
    <property type="entry name" value="Polyprenyl_synt_CS"/>
</dbReference>
<comment type="similarity">
    <text evidence="2 6">Belongs to the FPP/GGPP synthase family.</text>
</comment>
<comment type="cofactor">
    <cofactor evidence="1">
        <name>Mg(2+)</name>
        <dbReference type="ChEBI" id="CHEBI:18420"/>
    </cofactor>
</comment>
<dbReference type="Proteomes" id="UP001325140">
    <property type="component" value="Chromosome"/>
</dbReference>
<evidence type="ECO:0000313" key="8">
    <source>
        <dbReference type="Proteomes" id="UP001325140"/>
    </source>
</evidence>
<keyword evidence="5" id="KW-0460">Magnesium</keyword>
<gene>
    <name evidence="7" type="ORF">Fokcrypt_00098</name>
</gene>
<dbReference type="EMBL" id="CP110343">
    <property type="protein sequence ID" value="WPX97593.1"/>
    <property type="molecule type" value="Genomic_DNA"/>
</dbReference>
<dbReference type="InterPro" id="IPR008949">
    <property type="entry name" value="Isoprenoid_synthase_dom_sf"/>
</dbReference>
<protein>
    <submittedName>
        <fullName evidence="7">Octaprenyl-diphosphate synthase</fullName>
    </submittedName>
</protein>
<organism evidence="7 8">
    <name type="scientific">Candidatus Fokinia crypta</name>
    <dbReference type="NCBI Taxonomy" id="1920990"/>
    <lineage>
        <taxon>Bacteria</taxon>
        <taxon>Pseudomonadati</taxon>
        <taxon>Pseudomonadota</taxon>
        <taxon>Alphaproteobacteria</taxon>
        <taxon>Rickettsiales</taxon>
        <taxon>Candidatus Midichloriaceae</taxon>
        <taxon>Candidatus Fokinia</taxon>
    </lineage>
</organism>
<name>A0ABZ0UR25_9RICK</name>
<reference evidence="7" key="1">
    <citation type="submission" date="2022-10" db="EMBL/GenBank/DDBJ databases">
        <title>Host association and intracellularity evolved multiple times independently in the Rickettsiales.</title>
        <authorList>
            <person name="Castelli M."/>
            <person name="Nardi T."/>
            <person name="Gammuto L."/>
            <person name="Bellinzona G."/>
            <person name="Sabaneyeva E."/>
            <person name="Potekhin A."/>
            <person name="Serra V."/>
            <person name="Petroni G."/>
            <person name="Sassera D."/>
        </authorList>
    </citation>
    <scope>NUCLEOTIDE SEQUENCE [LARGE SCALE GENOMIC DNA]</scope>
    <source>
        <strain evidence="7">US_Bl 11III1</strain>
    </source>
</reference>
<evidence type="ECO:0000256" key="3">
    <source>
        <dbReference type="ARBA" id="ARBA00022679"/>
    </source>
</evidence>
<keyword evidence="3 6" id="KW-0808">Transferase</keyword>
<keyword evidence="4" id="KW-0479">Metal-binding</keyword>
<dbReference type="SUPFAM" id="SSF48576">
    <property type="entry name" value="Terpenoid synthases"/>
    <property type="match status" value="1"/>
</dbReference>
<dbReference type="Gene3D" id="1.10.600.10">
    <property type="entry name" value="Farnesyl Diphosphate Synthase"/>
    <property type="match status" value="1"/>
</dbReference>
<evidence type="ECO:0000256" key="1">
    <source>
        <dbReference type="ARBA" id="ARBA00001946"/>
    </source>
</evidence>
<dbReference type="Pfam" id="PF00348">
    <property type="entry name" value="polyprenyl_synt"/>
    <property type="match status" value="1"/>
</dbReference>
<dbReference type="InterPro" id="IPR000092">
    <property type="entry name" value="Polyprenyl_synt"/>
</dbReference>
<dbReference type="PANTHER" id="PTHR12001">
    <property type="entry name" value="GERANYLGERANYL PYROPHOSPHATE SYNTHASE"/>
    <property type="match status" value="1"/>
</dbReference>
<proteinExistence type="inferred from homology"/>
<dbReference type="PROSITE" id="PS00444">
    <property type="entry name" value="POLYPRENYL_SYNTHASE_2"/>
    <property type="match status" value="1"/>
</dbReference>
<dbReference type="PANTHER" id="PTHR12001:SF69">
    <property type="entry name" value="ALL TRANS-POLYPRENYL-DIPHOSPHATE SYNTHASE PDSS1"/>
    <property type="match status" value="1"/>
</dbReference>
<evidence type="ECO:0000256" key="5">
    <source>
        <dbReference type="ARBA" id="ARBA00022842"/>
    </source>
</evidence>
<dbReference type="CDD" id="cd00685">
    <property type="entry name" value="Trans_IPPS_HT"/>
    <property type="match status" value="1"/>
</dbReference>
<sequence length="331" mass="37876">MIFQNDITRIEDIIYSCFESQSNNKKHQLIPKIARHILSAGGKRIRPYFSLLVMSYGMENIYFCDASLSIGAAIELLHTATLLHDDVIDHSAYRRNIKTANKIWGNNASILVGNNLFSKAFELIAKTKSYEIMEILANASSHITQAEISQLTTIGRYDISKEEYINIIYGKTGVLFEATAKIAAIWKKYYNIQKWAKLGRNIGILFQIKDDVLDYSSNNTGKKRFQDIFERKTTLPLMILLENANNEEIDIIKEIFSSKRGIIAESKLTILGNCMNKYRVAEKVLEYSKSYLEESFIILEELKENTNSDNALLAVRECMNLLRHLSNFQSV</sequence>
<dbReference type="RefSeq" id="WP_323722250.1">
    <property type="nucleotide sequence ID" value="NZ_CP110343.1"/>
</dbReference>
<evidence type="ECO:0000256" key="6">
    <source>
        <dbReference type="RuleBase" id="RU004466"/>
    </source>
</evidence>
<accession>A0ABZ0UR25</accession>
<evidence type="ECO:0000256" key="2">
    <source>
        <dbReference type="ARBA" id="ARBA00006706"/>
    </source>
</evidence>